<accession>C0GK37</accession>
<dbReference type="RefSeq" id="WP_008518637.1">
    <property type="nucleotide sequence ID" value="NZ_ACJM01000020.1"/>
</dbReference>
<dbReference type="InterPro" id="IPR025470">
    <property type="entry name" value="DUF4321"/>
</dbReference>
<name>C0GK37_DETAL</name>
<feature type="transmembrane region" description="Helical" evidence="1">
    <location>
        <begin position="12"/>
        <end position="36"/>
    </location>
</feature>
<dbReference type="EMBL" id="ACJM01000020">
    <property type="protein sequence ID" value="EEG76307.1"/>
    <property type="molecule type" value="Genomic_DNA"/>
</dbReference>
<evidence type="ECO:0000313" key="2">
    <source>
        <dbReference type="EMBL" id="EEG76307.1"/>
    </source>
</evidence>
<keyword evidence="1" id="KW-0812">Transmembrane</keyword>
<sequence>MPKVTKSTGILLILLIIGSIFGSLLGEIFSGALPFLSYSRTIGLSPTTIDLAPLTLTLGIMLRLNIATILGFFIAFFIYTRL</sequence>
<gene>
    <name evidence="2" type="ORF">DealDRAFT_2846</name>
</gene>
<reference evidence="2 3" key="1">
    <citation type="submission" date="2009-02" db="EMBL/GenBank/DDBJ databases">
        <title>Sequencing of the draft genome and assembly of Dethiobacter alkaliphilus AHT 1.</title>
        <authorList>
            <consortium name="US DOE Joint Genome Institute (JGI-PGF)"/>
            <person name="Lucas S."/>
            <person name="Copeland A."/>
            <person name="Lapidus A."/>
            <person name="Glavina del Rio T."/>
            <person name="Dalin E."/>
            <person name="Tice H."/>
            <person name="Bruce D."/>
            <person name="Goodwin L."/>
            <person name="Pitluck S."/>
            <person name="Larimer F."/>
            <person name="Land M.L."/>
            <person name="Hauser L."/>
            <person name="Muyzer G."/>
        </authorList>
    </citation>
    <scope>NUCLEOTIDE SEQUENCE [LARGE SCALE GENOMIC DNA]</scope>
    <source>
        <strain evidence="2 3">AHT 1</strain>
    </source>
</reference>
<dbReference type="OrthoDB" id="1955622at2"/>
<keyword evidence="1" id="KW-0472">Membrane</keyword>
<feature type="transmembrane region" description="Helical" evidence="1">
    <location>
        <begin position="56"/>
        <end position="79"/>
    </location>
</feature>
<dbReference type="AlphaFoldDB" id="C0GK37"/>
<evidence type="ECO:0008006" key="4">
    <source>
        <dbReference type="Google" id="ProtNLM"/>
    </source>
</evidence>
<evidence type="ECO:0000256" key="1">
    <source>
        <dbReference type="SAM" id="Phobius"/>
    </source>
</evidence>
<organism evidence="2 3">
    <name type="scientific">Dethiobacter alkaliphilus AHT 1</name>
    <dbReference type="NCBI Taxonomy" id="555088"/>
    <lineage>
        <taxon>Bacteria</taxon>
        <taxon>Bacillati</taxon>
        <taxon>Bacillota</taxon>
        <taxon>Dethiobacteria</taxon>
        <taxon>Dethiobacterales</taxon>
        <taxon>Dethiobacteraceae</taxon>
        <taxon>Dethiobacter</taxon>
    </lineage>
</organism>
<proteinExistence type="predicted"/>
<evidence type="ECO:0000313" key="3">
    <source>
        <dbReference type="Proteomes" id="UP000006443"/>
    </source>
</evidence>
<dbReference type="eggNOG" id="ENOG5033BT9">
    <property type="taxonomic scope" value="Bacteria"/>
</dbReference>
<keyword evidence="1" id="KW-1133">Transmembrane helix</keyword>
<comment type="caution">
    <text evidence="2">The sequence shown here is derived from an EMBL/GenBank/DDBJ whole genome shotgun (WGS) entry which is preliminary data.</text>
</comment>
<dbReference type="Proteomes" id="UP000006443">
    <property type="component" value="Unassembled WGS sequence"/>
</dbReference>
<dbReference type="STRING" id="555088.DealDRAFT_2846"/>
<keyword evidence="3" id="KW-1185">Reference proteome</keyword>
<protein>
    <recommendedName>
        <fullName evidence="4">DUF4321 domain-containing protein</fullName>
    </recommendedName>
</protein>
<dbReference type="Pfam" id="PF14209">
    <property type="entry name" value="DUF4321"/>
    <property type="match status" value="1"/>
</dbReference>